<dbReference type="Proteomes" id="UP001156882">
    <property type="component" value="Unassembled WGS sequence"/>
</dbReference>
<evidence type="ECO:0000313" key="1">
    <source>
        <dbReference type="EMBL" id="GLS20737.1"/>
    </source>
</evidence>
<protein>
    <recommendedName>
        <fullName evidence="3">Aspartyl protease</fullName>
    </recommendedName>
</protein>
<accession>A0ABQ6CM68</accession>
<proteinExistence type="predicted"/>
<evidence type="ECO:0000313" key="2">
    <source>
        <dbReference type="Proteomes" id="UP001156882"/>
    </source>
</evidence>
<comment type="caution">
    <text evidence="1">The sequence shown here is derived from an EMBL/GenBank/DDBJ whole genome shotgun (WGS) entry which is preliminary data.</text>
</comment>
<evidence type="ECO:0008006" key="3">
    <source>
        <dbReference type="Google" id="ProtNLM"/>
    </source>
</evidence>
<dbReference type="EMBL" id="BSPC01000034">
    <property type="protein sequence ID" value="GLS20737.1"/>
    <property type="molecule type" value="Genomic_DNA"/>
</dbReference>
<dbReference type="RefSeq" id="WP_284313820.1">
    <property type="nucleotide sequence ID" value="NZ_BSPC01000034.1"/>
</dbReference>
<name>A0ABQ6CM68_9HYPH</name>
<gene>
    <name evidence="1" type="ORF">GCM10007874_37540</name>
</gene>
<reference evidence="2" key="1">
    <citation type="journal article" date="2019" name="Int. J. Syst. Evol. Microbiol.">
        <title>The Global Catalogue of Microorganisms (GCM) 10K type strain sequencing project: providing services to taxonomists for standard genome sequencing and annotation.</title>
        <authorList>
            <consortium name="The Broad Institute Genomics Platform"/>
            <consortium name="The Broad Institute Genome Sequencing Center for Infectious Disease"/>
            <person name="Wu L."/>
            <person name="Ma J."/>
        </authorList>
    </citation>
    <scope>NUCLEOTIDE SEQUENCE [LARGE SCALE GENOMIC DNA]</scope>
    <source>
        <strain evidence="2">NBRC 101365</strain>
    </source>
</reference>
<organism evidence="1 2">
    <name type="scientific">Labrys miyagiensis</name>
    <dbReference type="NCBI Taxonomy" id="346912"/>
    <lineage>
        <taxon>Bacteria</taxon>
        <taxon>Pseudomonadati</taxon>
        <taxon>Pseudomonadota</taxon>
        <taxon>Alphaproteobacteria</taxon>
        <taxon>Hyphomicrobiales</taxon>
        <taxon>Xanthobacteraceae</taxon>
        <taxon>Labrys</taxon>
    </lineage>
</organism>
<keyword evidence="2" id="KW-1185">Reference proteome</keyword>
<sequence>MGKRLAAAGNDPRAPVTGGVISLLLAATLAAGFSAGALAQSGPDLHAYTMARFVPYTNAGSGKAPFTGAPKLSFLVQVPGGGASHPFTMTMDTGSTGVVISAADLPGYSSADDKYPLGWEFLSSSKLLWVGRWIPRELVFLDAAGGELATAKVPVLAVETQYSCPGWSEKRNQPTCANPQETTSMPTGIAYMGVGFGREHDGQPQGTPDKNPFLNLTAIEGRPIQPGIYRPGYIVTPSGVHLGLSQANSHDFSWTRLQGHSLDATGKPSSNDLRDWAQAQMAVSVNGQPAETGPVLIDTGIKQMYLTVSNPSALPTEPVPNPSRAGAEATGLTAGAEVTVSFPDGASPIAQYAFTVGDTGDKAAPSVVLVNRPGTPAFVNTGRHFLRDYDVAFDADGGWFGFRKVVP</sequence>